<dbReference type="Pfam" id="PF22600">
    <property type="entry name" value="MTPAP-like_central"/>
    <property type="match status" value="1"/>
</dbReference>
<proteinExistence type="predicted"/>
<feature type="compositionally biased region" description="Polar residues" evidence="1">
    <location>
        <begin position="453"/>
        <end position="464"/>
    </location>
</feature>
<name>A0ABD1BKW8_CARAN</name>
<evidence type="ECO:0000313" key="4">
    <source>
        <dbReference type="Proteomes" id="UP001558713"/>
    </source>
</evidence>
<protein>
    <submittedName>
        <fullName evidence="3">Protein HESO1</fullName>
    </submittedName>
</protein>
<reference evidence="3 4" key="1">
    <citation type="submission" date="2024-04" db="EMBL/GenBank/DDBJ databases">
        <title>Genome assembly C_amara_ONT_v2.</title>
        <authorList>
            <person name="Yant L."/>
            <person name="Moore C."/>
            <person name="Slenker M."/>
        </authorList>
    </citation>
    <scope>NUCLEOTIDE SEQUENCE [LARGE SCALE GENOMIC DNA]</scope>
    <source>
        <tissue evidence="3">Leaf</tissue>
    </source>
</reference>
<dbReference type="InterPro" id="IPR043519">
    <property type="entry name" value="NT_sf"/>
</dbReference>
<comment type="caution">
    <text evidence="3">The sequence shown here is derived from an EMBL/GenBank/DDBJ whole genome shotgun (WGS) entry which is preliminary data.</text>
</comment>
<dbReference type="Gene3D" id="1.10.1410.10">
    <property type="match status" value="1"/>
</dbReference>
<feature type="compositionally biased region" description="Polar residues" evidence="1">
    <location>
        <begin position="409"/>
        <end position="434"/>
    </location>
</feature>
<dbReference type="PANTHER" id="PTHR12271">
    <property type="entry name" value="POLY A POLYMERASE CID PAP -RELATED"/>
    <property type="match status" value="1"/>
</dbReference>
<keyword evidence="4" id="KW-1185">Reference proteome</keyword>
<dbReference type="Gene3D" id="3.30.460.10">
    <property type="entry name" value="Beta Polymerase, domain 2"/>
    <property type="match status" value="1"/>
</dbReference>
<dbReference type="CDD" id="cd05402">
    <property type="entry name" value="NT_PAP_TUTase"/>
    <property type="match status" value="1"/>
</dbReference>
<organism evidence="3 4">
    <name type="scientific">Cardamine amara subsp. amara</name>
    <dbReference type="NCBI Taxonomy" id="228776"/>
    <lineage>
        <taxon>Eukaryota</taxon>
        <taxon>Viridiplantae</taxon>
        <taxon>Streptophyta</taxon>
        <taxon>Embryophyta</taxon>
        <taxon>Tracheophyta</taxon>
        <taxon>Spermatophyta</taxon>
        <taxon>Magnoliopsida</taxon>
        <taxon>eudicotyledons</taxon>
        <taxon>Gunneridae</taxon>
        <taxon>Pentapetalae</taxon>
        <taxon>rosids</taxon>
        <taxon>malvids</taxon>
        <taxon>Brassicales</taxon>
        <taxon>Brassicaceae</taxon>
        <taxon>Cardamineae</taxon>
        <taxon>Cardamine</taxon>
    </lineage>
</organism>
<sequence length="494" mass="55982">MSGNPILDPTLQEILQVIKPSRADWDTRIRVIDQLRDILQSVECLRGATLQPFGSFVSNLFTRWGDLDLSVDLFSGSSILFTGKKQKQTLLGHLLRALRANGGWYKLQFVIHARVPILKVVSGHQRISCDISIDNLEGLLKSRFLFWISEIDGRFRDLVLLVKEWAKAHNINDSKCGTFNSYSLSLLVIFHLQTCVPAILPPLRVLYPRSAVDDLTGVRKTAEESIMQVSAANIARFKSGTAKSVNRSSLSELLVSFFAKFSDINVKAQELGVCPFTGRWENISSNTRWLPKTYSLYVEDPFEQPQNAARSVSRRNLDRIAQVFQMTCRRLASDCNRNSIIAVLTAPHIQQSLYSTTNAAQHHANGMHNPRNLHGQSRPWNQQIQQNWSQSNNTQNPPHWPAPPRSRPQQNWAHNNPRNLQWQQPVQGQSWPAMTQTQTQQKSQYKNGMRPMKNTSAGSSQNQVHIGKPPGQMNGMNSVRPNQGGHMWRPRSEQ</sequence>
<feature type="domain" description="Poly(A) RNA polymerase mitochondrial-like central palm" evidence="2">
    <location>
        <begin position="10"/>
        <end position="145"/>
    </location>
</feature>
<dbReference type="AlphaFoldDB" id="A0ABD1BKW8"/>
<dbReference type="PANTHER" id="PTHR12271:SF123">
    <property type="entry name" value="PROTEIN HESO1"/>
    <property type="match status" value="1"/>
</dbReference>
<dbReference type="SUPFAM" id="SSF81301">
    <property type="entry name" value="Nucleotidyltransferase"/>
    <property type="match status" value="1"/>
</dbReference>
<evidence type="ECO:0000313" key="3">
    <source>
        <dbReference type="EMBL" id="KAL1217793.1"/>
    </source>
</evidence>
<dbReference type="SUPFAM" id="SSF81631">
    <property type="entry name" value="PAP/OAS1 substrate-binding domain"/>
    <property type="match status" value="1"/>
</dbReference>
<feature type="compositionally biased region" description="Low complexity" evidence="1">
    <location>
        <begin position="387"/>
        <end position="397"/>
    </location>
</feature>
<evidence type="ECO:0000256" key="1">
    <source>
        <dbReference type="SAM" id="MobiDB-lite"/>
    </source>
</evidence>
<gene>
    <name evidence="3" type="ORF">V5N11_009566</name>
</gene>
<accession>A0ABD1BKW8</accession>
<dbReference type="Proteomes" id="UP001558713">
    <property type="component" value="Unassembled WGS sequence"/>
</dbReference>
<feature type="region of interest" description="Disordered" evidence="1">
    <location>
        <begin position="387"/>
        <end position="494"/>
    </location>
</feature>
<dbReference type="EMBL" id="JBANAX010000236">
    <property type="protein sequence ID" value="KAL1217793.1"/>
    <property type="molecule type" value="Genomic_DNA"/>
</dbReference>
<evidence type="ECO:0000259" key="2">
    <source>
        <dbReference type="Pfam" id="PF22600"/>
    </source>
</evidence>
<dbReference type="InterPro" id="IPR054708">
    <property type="entry name" value="MTPAP-like_central"/>
</dbReference>